<dbReference type="InterPro" id="IPR032386">
    <property type="entry name" value="FlgT_M"/>
</dbReference>
<accession>A0AAU7P027</accession>
<keyword evidence="1" id="KW-0732">Signal</keyword>
<evidence type="ECO:0000259" key="2">
    <source>
        <dbReference type="Pfam" id="PF16539"/>
    </source>
</evidence>
<keyword evidence="3" id="KW-0966">Cell projection</keyword>
<feature type="domain" description="Flagellar assembly protein T middle" evidence="2">
    <location>
        <begin position="109"/>
        <end position="266"/>
    </location>
</feature>
<feature type="signal peptide" evidence="1">
    <location>
        <begin position="1"/>
        <end position="21"/>
    </location>
</feature>
<dbReference type="Gene3D" id="2.40.10.410">
    <property type="entry name" value="FlgT, C-terminal domain"/>
    <property type="match status" value="1"/>
</dbReference>
<organism evidence="3 4">
    <name type="scientific">Methylomarinum roseum</name>
    <dbReference type="NCBI Taxonomy" id="3067653"/>
    <lineage>
        <taxon>Bacteria</taxon>
        <taxon>Pseudomonadati</taxon>
        <taxon>Pseudomonadota</taxon>
        <taxon>Gammaproteobacteria</taxon>
        <taxon>Methylococcales</taxon>
        <taxon>Methylococcaceae</taxon>
        <taxon>Methylomarinum</taxon>
    </lineage>
</organism>
<keyword evidence="3" id="KW-0969">Cilium</keyword>
<dbReference type="InterPro" id="IPR038165">
    <property type="entry name" value="FlgT_C_sf"/>
</dbReference>
<dbReference type="Pfam" id="PF16539">
    <property type="entry name" value="FlgT_M"/>
    <property type="match status" value="1"/>
</dbReference>
<evidence type="ECO:0000313" key="3">
    <source>
        <dbReference type="EMBL" id="XBS22602.1"/>
    </source>
</evidence>
<evidence type="ECO:0000313" key="4">
    <source>
        <dbReference type="Proteomes" id="UP001225378"/>
    </source>
</evidence>
<proteinExistence type="predicted"/>
<gene>
    <name evidence="3" type="ORF">Q9L42_016315</name>
</gene>
<protein>
    <submittedName>
        <fullName evidence="3">Flagella assembly protein FlgT middle domain-containing protein</fullName>
    </submittedName>
</protein>
<dbReference type="EMBL" id="CP157743">
    <property type="protein sequence ID" value="XBS22602.1"/>
    <property type="molecule type" value="Genomic_DNA"/>
</dbReference>
<dbReference type="Gene3D" id="3.40.50.10610">
    <property type="entry name" value="ABC-type transport auxiliary lipoprotein component"/>
    <property type="match status" value="1"/>
</dbReference>
<dbReference type="AlphaFoldDB" id="A0AAU7P027"/>
<evidence type="ECO:0000256" key="1">
    <source>
        <dbReference type="SAM" id="SignalP"/>
    </source>
</evidence>
<dbReference type="PROSITE" id="PS51257">
    <property type="entry name" value="PROKAR_LIPOPROTEIN"/>
    <property type="match status" value="1"/>
</dbReference>
<keyword evidence="4" id="KW-1185">Reference proteome</keyword>
<dbReference type="Proteomes" id="UP001225378">
    <property type="component" value="Chromosome"/>
</dbReference>
<feature type="chain" id="PRO_5043324807" evidence="1">
    <location>
        <begin position="22"/>
        <end position="393"/>
    </location>
</feature>
<name>A0AAU7P027_9GAMM</name>
<sequence>MKLLCRALLLAGLLLQGCASTTPGSSAVSGNDDQSKAKVFSAEGQAAIVDSDVFQARRQAIQTAINNVAAQAGHGNVDVLTSNTKVVDEWREGRAYHVQVLAKLSENQACQAPYRKRIVATAFPIVTSGQISGNESQDIYGGIPREINNLLLESGDFIARNKTDISLYSRPDLAPEIMRADDYFGSSIINVARQAEAQFVLSGVIRDFEVESGEYIRGAGVFAQIKSAFREVVARRGITLDVYVHDGFSGALLFQHRYSDSILGDVWIPSGYSVGSERFKSTPAGNKITAIIEMASEDIRRLFSCYPFAARVVKVDNDRIVIAAGSQDKIQRGDNLVVYAADSATHGLGVSGTNKESIGMVKIDSVNAAFAVGRLAPPLTIRKVRVGDWVKSW</sequence>
<dbReference type="RefSeq" id="WP_305907361.1">
    <property type="nucleotide sequence ID" value="NZ_CP157743.1"/>
</dbReference>
<keyword evidence="3" id="KW-0282">Flagellum</keyword>
<reference evidence="3 4" key="1">
    <citation type="journal article" date="2024" name="Microbiology">
        <title>Methylomarinum rosea sp. nov., a novel halophilic methanotrophic bacterium from the hypersaline Lake Elton.</title>
        <authorList>
            <person name="Suleimanov R.Z."/>
            <person name="Oshkin I.Y."/>
            <person name="Danilova O.V."/>
            <person name="Suzina N.E."/>
            <person name="Dedysh S.N."/>
        </authorList>
    </citation>
    <scope>NUCLEOTIDE SEQUENCE [LARGE SCALE GENOMIC DNA]</scope>
    <source>
        <strain evidence="3 4">Ch1-1</strain>
    </source>
</reference>
<dbReference type="KEGG" id="mech:Q9L42_016315"/>